<organism evidence="1 2">
    <name type="scientific">Tanacetum coccineum</name>
    <dbReference type="NCBI Taxonomy" id="301880"/>
    <lineage>
        <taxon>Eukaryota</taxon>
        <taxon>Viridiplantae</taxon>
        <taxon>Streptophyta</taxon>
        <taxon>Embryophyta</taxon>
        <taxon>Tracheophyta</taxon>
        <taxon>Spermatophyta</taxon>
        <taxon>Magnoliopsida</taxon>
        <taxon>eudicotyledons</taxon>
        <taxon>Gunneridae</taxon>
        <taxon>Pentapetalae</taxon>
        <taxon>asterids</taxon>
        <taxon>campanulids</taxon>
        <taxon>Asterales</taxon>
        <taxon>Asteraceae</taxon>
        <taxon>Asteroideae</taxon>
        <taxon>Anthemideae</taxon>
        <taxon>Anthemidinae</taxon>
        <taxon>Tanacetum</taxon>
    </lineage>
</organism>
<evidence type="ECO:0000313" key="2">
    <source>
        <dbReference type="Proteomes" id="UP001151760"/>
    </source>
</evidence>
<protein>
    <recommendedName>
        <fullName evidence="3">Reverse transcriptase domain-containing protein</fullName>
    </recommendedName>
</protein>
<name>A0ABQ5IXR3_9ASTR</name>
<proteinExistence type="predicted"/>
<gene>
    <name evidence="1" type="ORF">Tco_1120940</name>
</gene>
<sequence>MPVEPGSFDVIIVQGDGSDSGSKSRLSVISCTKTQKYFQKECQVFLAKVTEKKTEDKSEEKRLEDVPIVRDFSEVFPEDFPDYHLFDKLNFKSN</sequence>
<evidence type="ECO:0008006" key="3">
    <source>
        <dbReference type="Google" id="ProtNLM"/>
    </source>
</evidence>
<dbReference type="EMBL" id="BQNB010021255">
    <property type="protein sequence ID" value="GJU04510.1"/>
    <property type="molecule type" value="Genomic_DNA"/>
</dbReference>
<reference evidence="1" key="2">
    <citation type="submission" date="2022-01" db="EMBL/GenBank/DDBJ databases">
        <authorList>
            <person name="Yamashiro T."/>
            <person name="Shiraishi A."/>
            <person name="Satake H."/>
            <person name="Nakayama K."/>
        </authorList>
    </citation>
    <scope>NUCLEOTIDE SEQUENCE</scope>
</reference>
<dbReference type="Proteomes" id="UP001151760">
    <property type="component" value="Unassembled WGS sequence"/>
</dbReference>
<accession>A0ABQ5IXR3</accession>
<keyword evidence="2" id="KW-1185">Reference proteome</keyword>
<reference evidence="1" key="1">
    <citation type="journal article" date="2022" name="Int. J. Mol. Sci.">
        <title>Draft Genome of Tanacetum Coccineum: Genomic Comparison of Closely Related Tanacetum-Family Plants.</title>
        <authorList>
            <person name="Yamashiro T."/>
            <person name="Shiraishi A."/>
            <person name="Nakayama K."/>
            <person name="Satake H."/>
        </authorList>
    </citation>
    <scope>NUCLEOTIDE SEQUENCE</scope>
</reference>
<evidence type="ECO:0000313" key="1">
    <source>
        <dbReference type="EMBL" id="GJU04510.1"/>
    </source>
</evidence>
<comment type="caution">
    <text evidence="1">The sequence shown here is derived from an EMBL/GenBank/DDBJ whole genome shotgun (WGS) entry which is preliminary data.</text>
</comment>